<evidence type="ECO:0000256" key="1">
    <source>
        <dbReference type="SAM" id="Phobius"/>
    </source>
</evidence>
<organism evidence="2 3">
    <name type="scientific">SAR324 cluster bacterium</name>
    <dbReference type="NCBI Taxonomy" id="2024889"/>
    <lineage>
        <taxon>Bacteria</taxon>
        <taxon>Deltaproteobacteria</taxon>
        <taxon>SAR324 cluster</taxon>
    </lineage>
</organism>
<dbReference type="EMBL" id="NZEX01000087">
    <property type="protein sequence ID" value="MAH63292.1"/>
    <property type="molecule type" value="Genomic_DNA"/>
</dbReference>
<gene>
    <name evidence="2" type="ORF">CMN54_07590</name>
</gene>
<dbReference type="AlphaFoldDB" id="A0A2D6YJI9"/>
<evidence type="ECO:0000313" key="2">
    <source>
        <dbReference type="EMBL" id="MAH63292.1"/>
    </source>
</evidence>
<proteinExistence type="predicted"/>
<keyword evidence="1" id="KW-1133">Transmembrane helix</keyword>
<keyword evidence="1" id="KW-0472">Membrane</keyword>
<dbReference type="Proteomes" id="UP000226525">
    <property type="component" value="Unassembled WGS sequence"/>
</dbReference>
<reference evidence="3" key="1">
    <citation type="submission" date="2017-09" db="EMBL/GenBank/DDBJ databases">
        <title>The Reconstruction of 2,631 Draft Metagenome-Assembled Genomes from the Global Oceans.</title>
        <authorList>
            <person name="Tully B.J."/>
            <person name="Graham E.D."/>
            <person name="Heidelberg J.F."/>
        </authorList>
    </citation>
    <scope>NUCLEOTIDE SEQUENCE [LARGE SCALE GENOMIC DNA]</scope>
</reference>
<comment type="caution">
    <text evidence="2">The sequence shown here is derived from an EMBL/GenBank/DDBJ whole genome shotgun (WGS) entry which is preliminary data.</text>
</comment>
<feature type="transmembrane region" description="Helical" evidence="1">
    <location>
        <begin position="28"/>
        <end position="48"/>
    </location>
</feature>
<accession>A0A2D6YJI9</accession>
<protein>
    <submittedName>
        <fullName evidence="2">Uncharacterized protein</fullName>
    </submittedName>
</protein>
<evidence type="ECO:0000313" key="3">
    <source>
        <dbReference type="Proteomes" id="UP000226525"/>
    </source>
</evidence>
<keyword evidence="1" id="KW-0812">Transmembrane</keyword>
<name>A0A2D6YJI9_9DELT</name>
<sequence>MSPIYQLKTSLPQGIPTMNGIWKRRLTIITRLIFTLATALFVGGMGGGDENHNGGLPLPEKNFVVGITDRTGMQTESSRLTWEGKVNFRGKYGEATVSVPFAKIRQVDFRQANTGTSDYTIATVTLNSGQQLDLSLENQSNVYAETPFGELEISVADLRQLDFSE</sequence>